<dbReference type="SMART" id="SM00304">
    <property type="entry name" value="HAMP"/>
    <property type="match status" value="1"/>
</dbReference>
<dbReference type="InterPro" id="IPR035965">
    <property type="entry name" value="PAS-like_dom_sf"/>
</dbReference>
<feature type="domain" description="PAC" evidence="8">
    <location>
        <begin position="474"/>
        <end position="526"/>
    </location>
</feature>
<evidence type="ECO:0000259" key="8">
    <source>
        <dbReference type="PROSITE" id="PS50113"/>
    </source>
</evidence>
<feature type="domain" description="PAS" evidence="7">
    <location>
        <begin position="300"/>
        <end position="333"/>
    </location>
</feature>
<dbReference type="GO" id="GO:0005886">
    <property type="term" value="C:plasma membrane"/>
    <property type="evidence" value="ECO:0007669"/>
    <property type="project" value="UniProtKB-SubCell"/>
</dbReference>
<dbReference type="SMART" id="SM00091">
    <property type="entry name" value="PAS"/>
    <property type="match status" value="4"/>
</dbReference>
<evidence type="ECO:0000259" key="6">
    <source>
        <dbReference type="PROSITE" id="PS50111"/>
    </source>
</evidence>
<evidence type="ECO:0000313" key="11">
    <source>
        <dbReference type="EMBL" id="SNS23964.1"/>
    </source>
</evidence>
<protein>
    <submittedName>
        <fullName evidence="11">Methyl-accepting chemotaxis sensory transducer with Pas/Pac sensor</fullName>
    </submittedName>
</protein>
<dbReference type="RefSeq" id="WP_089406466.1">
    <property type="nucleotide sequence ID" value="NZ_FZOU01000001.1"/>
</dbReference>
<evidence type="ECO:0000256" key="2">
    <source>
        <dbReference type="ARBA" id="ARBA00022519"/>
    </source>
</evidence>
<dbReference type="SUPFAM" id="SSF55785">
    <property type="entry name" value="PYP-like sensor domain (PAS domain)"/>
    <property type="match status" value="4"/>
</dbReference>
<dbReference type="InterPro" id="IPR003660">
    <property type="entry name" value="HAMP_dom"/>
</dbReference>
<organism evidence="11 12">
    <name type="scientific">Granulicella rosea</name>
    <dbReference type="NCBI Taxonomy" id="474952"/>
    <lineage>
        <taxon>Bacteria</taxon>
        <taxon>Pseudomonadati</taxon>
        <taxon>Acidobacteriota</taxon>
        <taxon>Terriglobia</taxon>
        <taxon>Terriglobales</taxon>
        <taxon>Acidobacteriaceae</taxon>
        <taxon>Granulicella</taxon>
    </lineage>
</organism>
<evidence type="ECO:0000256" key="5">
    <source>
        <dbReference type="PROSITE-ProRule" id="PRU00284"/>
    </source>
</evidence>
<proteinExistence type="inferred from homology"/>
<evidence type="ECO:0000259" key="9">
    <source>
        <dbReference type="PROSITE" id="PS50192"/>
    </source>
</evidence>
<dbReference type="InterPro" id="IPR013655">
    <property type="entry name" value="PAS_fold_3"/>
</dbReference>
<evidence type="ECO:0000256" key="3">
    <source>
        <dbReference type="ARBA" id="ARBA00023224"/>
    </source>
</evidence>
<dbReference type="EMBL" id="FZOU01000001">
    <property type="protein sequence ID" value="SNS23964.1"/>
    <property type="molecule type" value="Genomic_DNA"/>
</dbReference>
<dbReference type="PROSITE" id="PS50112">
    <property type="entry name" value="PAS"/>
    <property type="match status" value="3"/>
</dbReference>
<evidence type="ECO:0000259" key="7">
    <source>
        <dbReference type="PROSITE" id="PS50112"/>
    </source>
</evidence>
<evidence type="ECO:0000259" key="10">
    <source>
        <dbReference type="PROSITE" id="PS50885"/>
    </source>
</evidence>
<dbReference type="NCBIfam" id="TIGR00229">
    <property type="entry name" value="sensory_box"/>
    <property type="match status" value="4"/>
</dbReference>
<keyword evidence="3 5" id="KW-0807">Transducer</keyword>
<dbReference type="Proteomes" id="UP000198356">
    <property type="component" value="Unassembled WGS sequence"/>
</dbReference>
<evidence type="ECO:0000313" key="12">
    <source>
        <dbReference type="Proteomes" id="UP000198356"/>
    </source>
</evidence>
<name>A0A239CWP9_9BACT</name>
<feature type="domain" description="PAC" evidence="8">
    <location>
        <begin position="229"/>
        <end position="283"/>
    </location>
</feature>
<comment type="subcellular location">
    <subcellularLocation>
        <location evidence="1">Cell inner membrane</location>
        <topology evidence="1">Multi-pass membrane protein</topology>
    </subcellularLocation>
</comment>
<dbReference type="SUPFAM" id="SSF58104">
    <property type="entry name" value="Methyl-accepting chemotaxis protein (MCP) signaling domain"/>
    <property type="match status" value="1"/>
</dbReference>
<dbReference type="InterPro" id="IPR001610">
    <property type="entry name" value="PAC"/>
</dbReference>
<feature type="domain" description="T-SNARE coiled-coil homology" evidence="9">
    <location>
        <begin position="752"/>
        <end position="814"/>
    </location>
</feature>
<evidence type="ECO:0000256" key="1">
    <source>
        <dbReference type="ARBA" id="ARBA00004429"/>
    </source>
</evidence>
<dbReference type="Pfam" id="PF00015">
    <property type="entry name" value="MCPsignal"/>
    <property type="match status" value="1"/>
</dbReference>
<dbReference type="PROSITE" id="PS50113">
    <property type="entry name" value="PAC"/>
    <property type="match status" value="4"/>
</dbReference>
<dbReference type="PROSITE" id="PS50192">
    <property type="entry name" value="T_SNARE"/>
    <property type="match status" value="1"/>
</dbReference>
<keyword evidence="2" id="KW-1003">Cell membrane</keyword>
<feature type="domain" description="Methyl-accepting transducer" evidence="6">
    <location>
        <begin position="593"/>
        <end position="839"/>
    </location>
</feature>
<keyword evidence="12" id="KW-1185">Reference proteome</keyword>
<dbReference type="GO" id="GO:0007165">
    <property type="term" value="P:signal transduction"/>
    <property type="evidence" value="ECO:0007669"/>
    <property type="project" value="UniProtKB-KW"/>
</dbReference>
<keyword evidence="2" id="KW-0472">Membrane</keyword>
<dbReference type="InterPro" id="IPR000727">
    <property type="entry name" value="T_SNARE_dom"/>
</dbReference>
<feature type="domain" description="PAS" evidence="7">
    <location>
        <begin position="158"/>
        <end position="212"/>
    </location>
</feature>
<dbReference type="CDD" id="cd00130">
    <property type="entry name" value="PAS"/>
    <property type="match status" value="4"/>
</dbReference>
<dbReference type="CDD" id="cd11386">
    <property type="entry name" value="MCP_signal"/>
    <property type="match status" value="1"/>
</dbReference>
<dbReference type="OrthoDB" id="107771at2"/>
<dbReference type="SMART" id="SM00086">
    <property type="entry name" value="PAC"/>
    <property type="match status" value="4"/>
</dbReference>
<dbReference type="PANTHER" id="PTHR32089">
    <property type="entry name" value="METHYL-ACCEPTING CHEMOTAXIS PROTEIN MCPB"/>
    <property type="match status" value="1"/>
</dbReference>
<feature type="domain" description="HAMP" evidence="10">
    <location>
        <begin position="536"/>
        <end position="588"/>
    </location>
</feature>
<gene>
    <name evidence="11" type="ORF">SAMN05421770_101126</name>
</gene>
<dbReference type="PROSITE" id="PS50885">
    <property type="entry name" value="HAMP"/>
    <property type="match status" value="1"/>
</dbReference>
<comment type="similarity">
    <text evidence="4">Belongs to the methyl-accepting chemotaxis (MCP) protein family.</text>
</comment>
<keyword evidence="2" id="KW-0997">Cell inner membrane</keyword>
<dbReference type="PANTHER" id="PTHR32089:SF112">
    <property type="entry name" value="LYSOZYME-LIKE PROTEIN-RELATED"/>
    <property type="match status" value="1"/>
</dbReference>
<dbReference type="Gene3D" id="3.30.450.20">
    <property type="entry name" value="PAS domain"/>
    <property type="match status" value="4"/>
</dbReference>
<dbReference type="InterPro" id="IPR000014">
    <property type="entry name" value="PAS"/>
</dbReference>
<evidence type="ECO:0000256" key="4">
    <source>
        <dbReference type="ARBA" id="ARBA00029447"/>
    </source>
</evidence>
<dbReference type="Gene3D" id="1.10.287.950">
    <property type="entry name" value="Methyl-accepting chemotaxis protein"/>
    <property type="match status" value="1"/>
</dbReference>
<sequence>MLKTKPTASPVRKMIRSKAPRRAATAGLNVSAELARQLEAMSRVQAIAEFGMDGVILTATENFLRMTGYRLDELEGKHHSIFTAGPAERNGSEYRAFWQSLERGEPQTGAFRLMGKDGSALWLQGSYSPIPGPDGMLEKVVAFGIDATAAHALQEQVEEYKVRAAITDMTSIVSESDLKGDIVDINEKFVEISQYSREELIGHPHSTTRHPDMPKQTFKELWSTIGRGNTFRGVIKNRKKDGTPYYVDAVIAPVMGENGKPRKYIGVRYDITELELDRQKAKAVRYAIDNANLYAEYSPDGVMLVANDRFCNAFGYEREELIGRHQSMLTHPDLKIPGAVDIWKELAAGKCCYDSFKRHTKDKRVIWIQGTYVPIVDEGGRVTKVISVTTLITEQKVDEENRQRQMDETNRNQMVIEFNNDGICLNVNENFCRAFGYAADEIKGKHHSGFVEAGYRDSQEYAQFWRDLNEGKFKTAEFRRFGKGGREVWLQATYSPMFDVTGRVNRVVKVATDITAAVQMKQDTLLTEEHERAAAAVLQQKVNELLTVVAAAADGDLTRRLTVEGDDAIGKVAAGFGKLIADLRTSITGIGETAMGVSSASEELLRISQQVALNSDGSFQQAKAVSMNSEQVSANVSIVAASSEEMLASIREISKSASGASRIARTAVAMADETNQTISKLGLSSQEIGKVIKVITSIAQQTNLLALNATIEAARAGEAGKGFAVVANEVKELAKETARATEEISLKIEAIQNDTKAAVKAIGDVSSIINEVNDISSTIASAVEEQTATTNEIGRNVTDAARGTSDIARNINVVAESAQATTNGARDTENAAKALTQMATQLQVLVHRFRIA</sequence>
<dbReference type="Pfam" id="PF08447">
    <property type="entry name" value="PAS_3"/>
    <property type="match status" value="4"/>
</dbReference>
<dbReference type="PROSITE" id="PS50111">
    <property type="entry name" value="CHEMOTAXIS_TRANSDUC_2"/>
    <property type="match status" value="1"/>
</dbReference>
<dbReference type="InterPro" id="IPR004089">
    <property type="entry name" value="MCPsignal_dom"/>
</dbReference>
<feature type="domain" description="PAS" evidence="7">
    <location>
        <begin position="399"/>
        <end position="445"/>
    </location>
</feature>
<accession>A0A239CWP9</accession>
<reference evidence="11 12" key="1">
    <citation type="submission" date="2017-06" db="EMBL/GenBank/DDBJ databases">
        <authorList>
            <person name="Kim H.J."/>
            <person name="Triplett B.A."/>
        </authorList>
    </citation>
    <scope>NUCLEOTIDE SEQUENCE [LARGE SCALE GENOMIC DNA]</scope>
    <source>
        <strain evidence="11 12">DSM 18704</strain>
    </source>
</reference>
<dbReference type="SMART" id="SM00283">
    <property type="entry name" value="MA"/>
    <property type="match status" value="1"/>
</dbReference>
<feature type="domain" description="PAC" evidence="8">
    <location>
        <begin position="352"/>
        <end position="404"/>
    </location>
</feature>
<dbReference type="AlphaFoldDB" id="A0A239CWP9"/>
<feature type="domain" description="PAC" evidence="8">
    <location>
        <begin position="107"/>
        <end position="159"/>
    </location>
</feature>
<dbReference type="InterPro" id="IPR000700">
    <property type="entry name" value="PAS-assoc_C"/>
</dbReference>
<dbReference type="CDD" id="cd06225">
    <property type="entry name" value="HAMP"/>
    <property type="match status" value="1"/>
</dbReference>